<evidence type="ECO:0000256" key="6">
    <source>
        <dbReference type="ARBA" id="ARBA00022723"/>
    </source>
</evidence>
<dbReference type="GO" id="GO:0005694">
    <property type="term" value="C:chromosome"/>
    <property type="evidence" value="ECO:0007669"/>
    <property type="project" value="UniProtKB-SubCell"/>
</dbReference>
<accession>A0A2N9G1U2</accession>
<dbReference type="PROSITE" id="PS50280">
    <property type="entry name" value="SET"/>
    <property type="match status" value="1"/>
</dbReference>
<dbReference type="InterPro" id="IPR046341">
    <property type="entry name" value="SET_dom_sf"/>
</dbReference>
<dbReference type="AlphaFoldDB" id="A0A2N9G1U2"/>
<evidence type="ECO:0000256" key="2">
    <source>
        <dbReference type="ARBA" id="ARBA00022454"/>
    </source>
</evidence>
<evidence type="ECO:0000259" key="9">
    <source>
        <dbReference type="PROSITE" id="PS50280"/>
    </source>
</evidence>
<dbReference type="InterPro" id="IPR001214">
    <property type="entry name" value="SET_dom"/>
</dbReference>
<dbReference type="Gene3D" id="2.170.270.10">
    <property type="entry name" value="SET domain"/>
    <property type="match status" value="1"/>
</dbReference>
<proteinExistence type="predicted"/>
<dbReference type="GO" id="GO:0046872">
    <property type="term" value="F:metal ion binding"/>
    <property type="evidence" value="ECO:0007669"/>
    <property type="project" value="UniProtKB-KW"/>
</dbReference>
<dbReference type="InterPro" id="IPR050973">
    <property type="entry name" value="H3K9_Histone-Lys_N-MTase"/>
</dbReference>
<protein>
    <recommendedName>
        <fullName evidence="9">SET domain-containing protein</fullName>
    </recommendedName>
</protein>
<keyword evidence="4" id="KW-0808">Transferase</keyword>
<gene>
    <name evidence="10" type="ORF">FSB_LOCUS20936</name>
</gene>
<dbReference type="SUPFAM" id="SSF82199">
    <property type="entry name" value="SET domain"/>
    <property type="match status" value="1"/>
</dbReference>
<evidence type="ECO:0000313" key="10">
    <source>
        <dbReference type="EMBL" id="SPC93054.1"/>
    </source>
</evidence>
<dbReference type="Pfam" id="PF00856">
    <property type="entry name" value="SET"/>
    <property type="match status" value="1"/>
</dbReference>
<sequence length="382" mass="42978">MCEPQTKKPSQTNEYQQHPTRPFLQCFELILPWLTPEEIANVSLTSKSLNQISKPITLRRSSDASRSFENLPIPFHNTVDDHPYAYFLYTPSQLFPTSSSSQPHRQSWGSAKPSSESRLSAEQVSLVDESGHIVSGCDCESCDYDSEDQDGCPCFYELNGSDMASECGPSCGCELECGNRLTQRGVSVKLKIVRDSRKGWSLYADQFIQKAQFVCEYAGELLTTKEATKRQHMYDKLSSDGNFASALLVLREHLPSGKACMRINIDATRIGNVARFINHSCDGGNLLTKLVRSSGALLPRLCFFASRDIEENEELGFSYGEIRLRSNGLQCFCGSLLLLWNIAFRTYLVLLSFGSDSCYVLWPFNLRAMLILYALQKKLRLQ</sequence>
<evidence type="ECO:0000256" key="3">
    <source>
        <dbReference type="ARBA" id="ARBA00022603"/>
    </source>
</evidence>
<evidence type="ECO:0000256" key="4">
    <source>
        <dbReference type="ARBA" id="ARBA00022679"/>
    </source>
</evidence>
<keyword evidence="3" id="KW-0489">Methyltransferase</keyword>
<evidence type="ECO:0000256" key="5">
    <source>
        <dbReference type="ARBA" id="ARBA00022691"/>
    </source>
</evidence>
<keyword evidence="6" id="KW-0479">Metal-binding</keyword>
<dbReference type="SMART" id="SM00317">
    <property type="entry name" value="SET"/>
    <property type="match status" value="1"/>
</dbReference>
<dbReference type="PANTHER" id="PTHR46223">
    <property type="entry name" value="HISTONE-LYSINE N-METHYLTRANSFERASE SUV39H"/>
    <property type="match status" value="1"/>
</dbReference>
<dbReference type="GO" id="GO:0008168">
    <property type="term" value="F:methyltransferase activity"/>
    <property type="evidence" value="ECO:0007669"/>
    <property type="project" value="UniProtKB-KW"/>
</dbReference>
<keyword evidence="5" id="KW-0949">S-adenosyl-L-methionine</keyword>
<keyword evidence="2" id="KW-0158">Chromosome</keyword>
<dbReference type="PANTHER" id="PTHR46223:SF3">
    <property type="entry name" value="HISTONE-LYSINE N-METHYLTRANSFERASE SET-23"/>
    <property type="match status" value="1"/>
</dbReference>
<evidence type="ECO:0000256" key="1">
    <source>
        <dbReference type="ARBA" id="ARBA00004286"/>
    </source>
</evidence>
<keyword evidence="7" id="KW-0862">Zinc</keyword>
<name>A0A2N9G1U2_FAGSY</name>
<dbReference type="EMBL" id="OIVN01001358">
    <property type="protein sequence ID" value="SPC93054.1"/>
    <property type="molecule type" value="Genomic_DNA"/>
</dbReference>
<feature type="domain" description="SET" evidence="9">
    <location>
        <begin position="188"/>
        <end position="320"/>
    </location>
</feature>
<evidence type="ECO:0000256" key="7">
    <source>
        <dbReference type="ARBA" id="ARBA00022833"/>
    </source>
</evidence>
<feature type="region of interest" description="Disordered" evidence="8">
    <location>
        <begin position="98"/>
        <end position="121"/>
    </location>
</feature>
<organism evidence="10">
    <name type="scientific">Fagus sylvatica</name>
    <name type="common">Beechnut</name>
    <dbReference type="NCBI Taxonomy" id="28930"/>
    <lineage>
        <taxon>Eukaryota</taxon>
        <taxon>Viridiplantae</taxon>
        <taxon>Streptophyta</taxon>
        <taxon>Embryophyta</taxon>
        <taxon>Tracheophyta</taxon>
        <taxon>Spermatophyta</taxon>
        <taxon>Magnoliopsida</taxon>
        <taxon>eudicotyledons</taxon>
        <taxon>Gunneridae</taxon>
        <taxon>Pentapetalae</taxon>
        <taxon>rosids</taxon>
        <taxon>fabids</taxon>
        <taxon>Fagales</taxon>
        <taxon>Fagaceae</taxon>
        <taxon>Fagus</taxon>
    </lineage>
</organism>
<reference evidence="10" key="1">
    <citation type="submission" date="2018-02" db="EMBL/GenBank/DDBJ databases">
        <authorList>
            <person name="Cohen D.B."/>
            <person name="Kent A.D."/>
        </authorList>
    </citation>
    <scope>NUCLEOTIDE SEQUENCE</scope>
</reference>
<dbReference type="GO" id="GO:0032259">
    <property type="term" value="P:methylation"/>
    <property type="evidence" value="ECO:0007669"/>
    <property type="project" value="UniProtKB-KW"/>
</dbReference>
<evidence type="ECO:0000256" key="8">
    <source>
        <dbReference type="SAM" id="MobiDB-lite"/>
    </source>
</evidence>
<comment type="subcellular location">
    <subcellularLocation>
        <location evidence="1">Chromosome</location>
    </subcellularLocation>
</comment>